<reference evidence="2" key="1">
    <citation type="journal article" date="2022" name="bioRxiv">
        <title>Sequencing and chromosome-scale assembly of the giantPleurodeles waltlgenome.</title>
        <authorList>
            <person name="Brown T."/>
            <person name="Elewa A."/>
            <person name="Iarovenko S."/>
            <person name="Subramanian E."/>
            <person name="Araus A.J."/>
            <person name="Petzold A."/>
            <person name="Susuki M."/>
            <person name="Suzuki K.-i.T."/>
            <person name="Hayashi T."/>
            <person name="Toyoda A."/>
            <person name="Oliveira C."/>
            <person name="Osipova E."/>
            <person name="Leigh N.D."/>
            <person name="Simon A."/>
            <person name="Yun M.H."/>
        </authorList>
    </citation>
    <scope>NUCLEOTIDE SEQUENCE</scope>
    <source>
        <strain evidence="2">20211129_DDA</strain>
        <tissue evidence="2">Liver</tissue>
    </source>
</reference>
<dbReference type="Proteomes" id="UP001066276">
    <property type="component" value="Chromosome 7"/>
</dbReference>
<proteinExistence type="predicted"/>
<name>A0AAV7PHV9_PLEWA</name>
<feature type="region of interest" description="Disordered" evidence="1">
    <location>
        <begin position="156"/>
        <end position="185"/>
    </location>
</feature>
<sequence length="185" mass="20770">MFSRTLKLGVANLGRGKRGAPRRLDLASVLRSLSQSRASGAAASQLRVQQGCVMQSHLLAGHTVSVYSFQQRRAAEKDFLAHGLCSRHFIRHSVRRPLPAPAVYFQTIHRSQLPATGPKRSGALRGLVRLRRLSAPEQIVPVNADRDRTLRKEKIEQKRPPRFIQRMIYRGPDSERPPKTAQSPL</sequence>
<dbReference type="AlphaFoldDB" id="A0AAV7PHV9"/>
<gene>
    <name evidence="2" type="ORF">NDU88_005203</name>
</gene>
<evidence type="ECO:0000256" key="1">
    <source>
        <dbReference type="SAM" id="MobiDB-lite"/>
    </source>
</evidence>
<comment type="caution">
    <text evidence="2">The sequence shown here is derived from an EMBL/GenBank/DDBJ whole genome shotgun (WGS) entry which is preliminary data.</text>
</comment>
<organism evidence="2 3">
    <name type="scientific">Pleurodeles waltl</name>
    <name type="common">Iberian ribbed newt</name>
    <dbReference type="NCBI Taxonomy" id="8319"/>
    <lineage>
        <taxon>Eukaryota</taxon>
        <taxon>Metazoa</taxon>
        <taxon>Chordata</taxon>
        <taxon>Craniata</taxon>
        <taxon>Vertebrata</taxon>
        <taxon>Euteleostomi</taxon>
        <taxon>Amphibia</taxon>
        <taxon>Batrachia</taxon>
        <taxon>Caudata</taxon>
        <taxon>Salamandroidea</taxon>
        <taxon>Salamandridae</taxon>
        <taxon>Pleurodelinae</taxon>
        <taxon>Pleurodeles</taxon>
    </lineage>
</organism>
<protein>
    <submittedName>
        <fullName evidence="2">Uncharacterized protein</fullName>
    </submittedName>
</protein>
<feature type="non-terminal residue" evidence="2">
    <location>
        <position position="185"/>
    </location>
</feature>
<evidence type="ECO:0000313" key="3">
    <source>
        <dbReference type="Proteomes" id="UP001066276"/>
    </source>
</evidence>
<dbReference type="EMBL" id="JANPWB010000011">
    <property type="protein sequence ID" value="KAJ1126797.1"/>
    <property type="molecule type" value="Genomic_DNA"/>
</dbReference>
<evidence type="ECO:0000313" key="2">
    <source>
        <dbReference type="EMBL" id="KAJ1126797.1"/>
    </source>
</evidence>
<keyword evidence="3" id="KW-1185">Reference proteome</keyword>
<accession>A0AAV7PHV9</accession>